<feature type="region of interest" description="Disordered" evidence="1">
    <location>
        <begin position="65"/>
        <end position="84"/>
    </location>
</feature>
<feature type="region of interest" description="Disordered" evidence="1">
    <location>
        <begin position="1"/>
        <end position="22"/>
    </location>
</feature>
<accession>A0A0E0IP15</accession>
<protein>
    <submittedName>
        <fullName evidence="2">Transmembrane 9 superfamily member</fullName>
    </submittedName>
</protein>
<evidence type="ECO:0000313" key="2">
    <source>
        <dbReference type="EnsemblPlants" id="ONIVA10G00960.3"/>
    </source>
</evidence>
<dbReference type="HOGENOM" id="CLU_1139553_0_0_1"/>
<feature type="region of interest" description="Disordered" evidence="1">
    <location>
        <begin position="212"/>
        <end position="244"/>
    </location>
</feature>
<dbReference type="Gramene" id="ONIVA10G00960.3">
    <property type="protein sequence ID" value="ONIVA10G00960.3"/>
    <property type="gene ID" value="ONIVA10G00960"/>
</dbReference>
<name>A0A0E0IP15_ORYNI</name>
<reference evidence="2" key="1">
    <citation type="submission" date="2015-04" db="UniProtKB">
        <authorList>
            <consortium name="EnsemblPlants"/>
        </authorList>
    </citation>
    <scope>IDENTIFICATION</scope>
    <source>
        <strain evidence="2">SL10</strain>
    </source>
</reference>
<evidence type="ECO:0000313" key="3">
    <source>
        <dbReference type="Proteomes" id="UP000006591"/>
    </source>
</evidence>
<organism evidence="2">
    <name type="scientific">Oryza nivara</name>
    <name type="common">Indian wild rice</name>
    <name type="synonym">Oryza sativa f. spontanea</name>
    <dbReference type="NCBI Taxonomy" id="4536"/>
    <lineage>
        <taxon>Eukaryota</taxon>
        <taxon>Viridiplantae</taxon>
        <taxon>Streptophyta</taxon>
        <taxon>Embryophyta</taxon>
        <taxon>Tracheophyta</taxon>
        <taxon>Spermatophyta</taxon>
        <taxon>Magnoliopsida</taxon>
        <taxon>Liliopsida</taxon>
        <taxon>Poales</taxon>
        <taxon>Poaceae</taxon>
        <taxon>BOP clade</taxon>
        <taxon>Oryzoideae</taxon>
        <taxon>Oryzeae</taxon>
        <taxon>Oryzinae</taxon>
        <taxon>Oryza</taxon>
    </lineage>
</organism>
<sequence>MIRWSPSGSWCRSELSPGSSTPRFLTAATTTWQSRVRGLPGGVWDARRPHRLEQKRKAASATAMTAAGMPKPSHQPARSCTHTSTRADVDAEVVPVEEGRPRRRRRVVIELVGAQRRGARLDAADAEGDEVEPQEHGGAEDAIGGCIKVRDGEEEEDCGATTQVGVGNECADERGEEAGARPRRHVPGGDDIALPDHAGELTRFLAMPANARQSLSSVPRISRHALQPPQPLSSSLPPAFGRRR</sequence>
<dbReference type="EnsemblPlants" id="ONIVA10G00960.3">
    <property type="protein sequence ID" value="ONIVA10G00960.3"/>
    <property type="gene ID" value="ONIVA10G00960"/>
</dbReference>
<feature type="region of interest" description="Disordered" evidence="1">
    <location>
        <begin position="121"/>
        <end position="140"/>
    </location>
</feature>
<proteinExistence type="predicted"/>
<reference evidence="2" key="2">
    <citation type="submission" date="2018-04" db="EMBL/GenBank/DDBJ databases">
        <title>OnivRS2 (Oryza nivara Reference Sequence Version 2).</title>
        <authorList>
            <person name="Zhang J."/>
            <person name="Kudrna D."/>
            <person name="Lee S."/>
            <person name="Talag J."/>
            <person name="Rajasekar S."/>
            <person name="Welchert J."/>
            <person name="Hsing Y.-I."/>
            <person name="Wing R.A."/>
        </authorList>
    </citation>
    <scope>NUCLEOTIDE SEQUENCE [LARGE SCALE GENOMIC DNA]</scope>
</reference>
<evidence type="ECO:0000256" key="1">
    <source>
        <dbReference type="SAM" id="MobiDB-lite"/>
    </source>
</evidence>
<dbReference type="Proteomes" id="UP000006591">
    <property type="component" value="Chromosome 10"/>
</dbReference>
<dbReference type="AlphaFoldDB" id="A0A0E0IP15"/>
<keyword evidence="3" id="KW-1185">Reference proteome</keyword>